<evidence type="ECO:0000259" key="1">
    <source>
        <dbReference type="Pfam" id="PF06985"/>
    </source>
</evidence>
<dbReference type="GeneID" id="70182976"/>
<dbReference type="PANTHER" id="PTHR10622:SF10">
    <property type="entry name" value="HET DOMAIN-CONTAINING PROTEIN"/>
    <property type="match status" value="1"/>
</dbReference>
<evidence type="ECO:0000313" key="3">
    <source>
        <dbReference type="EMBL" id="KAH7036002.1"/>
    </source>
</evidence>
<dbReference type="RefSeq" id="XP_046016095.1">
    <property type="nucleotide sequence ID" value="XM_046153430.1"/>
</dbReference>
<name>A0A9P9BU04_9PEZI</name>
<evidence type="ECO:0000313" key="4">
    <source>
        <dbReference type="Proteomes" id="UP000756346"/>
    </source>
</evidence>
<dbReference type="Proteomes" id="UP000756346">
    <property type="component" value="Unassembled WGS sequence"/>
</dbReference>
<dbReference type="Pfam" id="PF06985">
    <property type="entry name" value="HET"/>
    <property type="match status" value="1"/>
</dbReference>
<dbReference type="EMBL" id="JAGTJQ010000003">
    <property type="protein sequence ID" value="KAH7036002.1"/>
    <property type="molecule type" value="Genomic_DNA"/>
</dbReference>
<dbReference type="PANTHER" id="PTHR10622">
    <property type="entry name" value="HET DOMAIN-CONTAINING PROTEIN"/>
    <property type="match status" value="1"/>
</dbReference>
<comment type="caution">
    <text evidence="3">The sequence shown here is derived from an EMBL/GenBank/DDBJ whole genome shotgun (WGS) entry which is preliminary data.</text>
</comment>
<sequence length="608" mass="68987">MRLLHTTRHDFVEFYDDGTPPYAILSHTWTAGQEVTYQEWLNHNDIVRARVGYRKIQDACRQARKDELEWIWIDTICIDKSSSAELSEAINSMFAWYRDAAVCYVFLADVPPVADHPRDDNYLPFRHSRWWGRGWTLQELLAPSSLAFFAADWSFIETRENLAGQVKLVTGIAAEDCKREIRKASVARKMSWLSQRKTTRVEDLAYCMLGLFDINMPLLYGEGSKAFVRLQEEIIKRNPDQTIFCWTRDDLVPPNWLGMLAPSPHVFVNSGGFRRISYLEDLYRDASIWSITNRGLSISLPIVHTCEGALIWLHEARAHDDLRTMIAIPISGRSWTTHGYYRLPIPCGPIVFPSDESSPFMSGMSGMKSLTRLHLLPTYDVSSPTITQVCDTRDLEAERSGQRDPRLQFVLAADCPGFWTAYAHTGSERVKRGNKLTMIDTIPAPASALFDQETGLLQLVRVSAGSCKMLAAALEIKYSRNSMSHGPYSYLRILLAFKEPLNAPGEHRGHYCRVTEYDMDSVEESNRMAYGGRELLRLWFESQLDQLGKGELRAQPSVISSQNDFALRVLDSMASCTSGAIVTARLEKKARRGLNIARLYRKVTTGAS</sequence>
<dbReference type="AlphaFoldDB" id="A0A9P9BU04"/>
<dbReference type="Pfam" id="PF26640">
    <property type="entry name" value="DUF8212"/>
    <property type="match status" value="1"/>
</dbReference>
<gene>
    <name evidence="3" type="ORF">B0I36DRAFT_319516</name>
</gene>
<accession>A0A9P9BU04</accession>
<evidence type="ECO:0000259" key="2">
    <source>
        <dbReference type="Pfam" id="PF26640"/>
    </source>
</evidence>
<dbReference type="OrthoDB" id="194358at2759"/>
<keyword evidence="4" id="KW-1185">Reference proteome</keyword>
<dbReference type="InterPro" id="IPR010730">
    <property type="entry name" value="HET"/>
</dbReference>
<reference evidence="3" key="1">
    <citation type="journal article" date="2021" name="Nat. Commun.">
        <title>Genetic determinants of endophytism in the Arabidopsis root mycobiome.</title>
        <authorList>
            <person name="Mesny F."/>
            <person name="Miyauchi S."/>
            <person name="Thiergart T."/>
            <person name="Pickel B."/>
            <person name="Atanasova L."/>
            <person name="Karlsson M."/>
            <person name="Huettel B."/>
            <person name="Barry K.W."/>
            <person name="Haridas S."/>
            <person name="Chen C."/>
            <person name="Bauer D."/>
            <person name="Andreopoulos W."/>
            <person name="Pangilinan J."/>
            <person name="LaButti K."/>
            <person name="Riley R."/>
            <person name="Lipzen A."/>
            <person name="Clum A."/>
            <person name="Drula E."/>
            <person name="Henrissat B."/>
            <person name="Kohler A."/>
            <person name="Grigoriev I.V."/>
            <person name="Martin F.M."/>
            <person name="Hacquard S."/>
        </authorList>
    </citation>
    <scope>NUCLEOTIDE SEQUENCE</scope>
    <source>
        <strain evidence="3">MPI-CAGE-CH-0230</strain>
    </source>
</reference>
<proteinExistence type="predicted"/>
<feature type="domain" description="Heterokaryon incompatibility" evidence="1">
    <location>
        <begin position="22"/>
        <end position="109"/>
    </location>
</feature>
<dbReference type="InterPro" id="IPR058525">
    <property type="entry name" value="DUF8212"/>
</dbReference>
<feature type="domain" description="DUF8212" evidence="2">
    <location>
        <begin position="225"/>
        <end position="248"/>
    </location>
</feature>
<protein>
    <submittedName>
        <fullName evidence="3">Heterokaryon incompatibility protein-domain-containing protein</fullName>
    </submittedName>
</protein>
<organism evidence="3 4">
    <name type="scientific">Microdochium trichocladiopsis</name>
    <dbReference type="NCBI Taxonomy" id="1682393"/>
    <lineage>
        <taxon>Eukaryota</taxon>
        <taxon>Fungi</taxon>
        <taxon>Dikarya</taxon>
        <taxon>Ascomycota</taxon>
        <taxon>Pezizomycotina</taxon>
        <taxon>Sordariomycetes</taxon>
        <taxon>Xylariomycetidae</taxon>
        <taxon>Xylariales</taxon>
        <taxon>Microdochiaceae</taxon>
        <taxon>Microdochium</taxon>
    </lineage>
</organism>